<protein>
    <submittedName>
        <fullName evidence="1">Uncharacterized protein</fullName>
    </submittedName>
</protein>
<comment type="caution">
    <text evidence="1">The sequence shown here is derived from an EMBL/GenBank/DDBJ whole genome shotgun (WGS) entry which is preliminary data.</text>
</comment>
<name>A0AAV6YQD8_ENGPU</name>
<dbReference type="AlphaFoldDB" id="A0AAV6YQD8"/>
<keyword evidence="2" id="KW-1185">Reference proteome</keyword>
<evidence type="ECO:0000313" key="2">
    <source>
        <dbReference type="Proteomes" id="UP000824782"/>
    </source>
</evidence>
<proteinExistence type="predicted"/>
<dbReference type="EMBL" id="WNYA01013976">
    <property type="protein sequence ID" value="KAG8539599.1"/>
    <property type="molecule type" value="Genomic_DNA"/>
</dbReference>
<evidence type="ECO:0000313" key="1">
    <source>
        <dbReference type="EMBL" id="KAG8539599.1"/>
    </source>
</evidence>
<accession>A0AAV6YQD8</accession>
<organism evidence="1 2">
    <name type="scientific">Engystomops pustulosus</name>
    <name type="common">Tungara frog</name>
    <name type="synonym">Physalaemus pustulosus</name>
    <dbReference type="NCBI Taxonomy" id="76066"/>
    <lineage>
        <taxon>Eukaryota</taxon>
        <taxon>Metazoa</taxon>
        <taxon>Chordata</taxon>
        <taxon>Craniata</taxon>
        <taxon>Vertebrata</taxon>
        <taxon>Euteleostomi</taxon>
        <taxon>Amphibia</taxon>
        <taxon>Batrachia</taxon>
        <taxon>Anura</taxon>
        <taxon>Neobatrachia</taxon>
        <taxon>Hyloidea</taxon>
        <taxon>Leptodactylidae</taxon>
        <taxon>Leiuperinae</taxon>
        <taxon>Engystomops</taxon>
    </lineage>
</organism>
<gene>
    <name evidence="1" type="ORF">GDO81_020667</name>
</gene>
<dbReference type="Proteomes" id="UP000824782">
    <property type="component" value="Unassembled WGS sequence"/>
</dbReference>
<reference evidence="1" key="1">
    <citation type="thesis" date="2020" institute="ProQuest LLC" country="789 East Eisenhower Parkway, Ann Arbor, MI, USA">
        <title>Comparative Genomics and Chromosome Evolution.</title>
        <authorList>
            <person name="Mudd A.B."/>
        </authorList>
    </citation>
    <scope>NUCLEOTIDE SEQUENCE</scope>
    <source>
        <strain evidence="1">237g6f4</strain>
        <tissue evidence="1">Blood</tissue>
    </source>
</reference>
<sequence>MRDLPLRTVHTLQRYLLHTHYLTVEMYILTTAVISRARNTQQHVRRCPSLSCLKGVCRVQNASRTNDRAV</sequence>